<dbReference type="AlphaFoldDB" id="A0A0G9K1R3"/>
<dbReference type="Pfam" id="PF00085">
    <property type="entry name" value="Thioredoxin"/>
    <property type="match status" value="1"/>
</dbReference>
<proteinExistence type="predicted"/>
<reference evidence="2 3" key="1">
    <citation type="submission" date="2014-01" db="EMBL/GenBank/DDBJ databases">
        <title>Development of a Comparative Genomic Fingerprinting Assay for High Resolution Genotyping of Arcobacter butzleri.</title>
        <authorList>
            <person name="Webb A.L."/>
            <person name="Inglis G.D."/>
            <person name="Kruczkiewicz P."/>
            <person name="Selinger L.B."/>
            <person name="Taboada E.N."/>
        </authorList>
    </citation>
    <scope>NUCLEOTIDE SEQUENCE [LARGE SCALE GENOMIC DNA]</scope>
    <source>
        <strain evidence="2 3">L348</strain>
    </source>
</reference>
<dbReference type="EMBL" id="JAIQ01000084">
    <property type="protein sequence ID" value="KLE00421.1"/>
    <property type="molecule type" value="Genomic_DNA"/>
</dbReference>
<evidence type="ECO:0000313" key="2">
    <source>
        <dbReference type="EMBL" id="KLE00421.1"/>
    </source>
</evidence>
<dbReference type="SUPFAM" id="SSF52833">
    <property type="entry name" value="Thioredoxin-like"/>
    <property type="match status" value="1"/>
</dbReference>
<comment type="caution">
    <text evidence="2">The sequence shown here is derived from an EMBL/GenBank/DDBJ whole genome shotgun (WGS) entry which is preliminary data.</text>
</comment>
<accession>A0A0G9K1R3</accession>
<protein>
    <recommendedName>
        <fullName evidence="1">Thioredoxin domain-containing protein</fullName>
    </recommendedName>
</protein>
<dbReference type="Gene3D" id="3.40.30.10">
    <property type="entry name" value="Glutaredoxin"/>
    <property type="match status" value="1"/>
</dbReference>
<organism evidence="2 3">
    <name type="scientific">Aliarcobacter butzleri L348</name>
    <dbReference type="NCBI Taxonomy" id="1447256"/>
    <lineage>
        <taxon>Bacteria</taxon>
        <taxon>Pseudomonadati</taxon>
        <taxon>Campylobacterota</taxon>
        <taxon>Epsilonproteobacteria</taxon>
        <taxon>Campylobacterales</taxon>
        <taxon>Arcobacteraceae</taxon>
        <taxon>Aliarcobacter</taxon>
    </lineage>
</organism>
<dbReference type="InterPro" id="IPR013766">
    <property type="entry name" value="Thioredoxin_domain"/>
</dbReference>
<evidence type="ECO:0000313" key="3">
    <source>
        <dbReference type="Proteomes" id="UP000035514"/>
    </source>
</evidence>
<evidence type="ECO:0000259" key="1">
    <source>
        <dbReference type="Pfam" id="PF00085"/>
    </source>
</evidence>
<sequence>MTQIENEKELKKAISENQAIILYFSGDNCSVCKVLKPKIETEVSKNFPKMKLFEIKIDISKELSSQFSVFSIPTIVVLFDKKEFKRYGRNISLSLFIEEIRRIYNLMDGI</sequence>
<dbReference type="InterPro" id="IPR036249">
    <property type="entry name" value="Thioredoxin-like_sf"/>
</dbReference>
<dbReference type="Proteomes" id="UP000035514">
    <property type="component" value="Unassembled WGS sequence"/>
</dbReference>
<dbReference type="PATRIC" id="fig|1447256.3.peg.1079"/>
<gene>
    <name evidence="2" type="ORF">AA20_05550</name>
</gene>
<dbReference type="RefSeq" id="WP_046996621.1">
    <property type="nucleotide sequence ID" value="NZ_JAIQ01000084.1"/>
</dbReference>
<name>A0A0G9K1R3_9BACT</name>
<feature type="domain" description="Thioredoxin" evidence="1">
    <location>
        <begin position="4"/>
        <end position="92"/>
    </location>
</feature>
<dbReference type="CDD" id="cd02947">
    <property type="entry name" value="TRX_family"/>
    <property type="match status" value="1"/>
</dbReference>